<evidence type="ECO:0000313" key="2">
    <source>
        <dbReference type="EMBL" id="GJT80807.1"/>
    </source>
</evidence>
<reference evidence="2" key="1">
    <citation type="journal article" date="2022" name="Int. J. Mol. Sci.">
        <title>Draft Genome of Tanacetum Coccineum: Genomic Comparison of Closely Related Tanacetum-Family Plants.</title>
        <authorList>
            <person name="Yamashiro T."/>
            <person name="Shiraishi A."/>
            <person name="Nakayama K."/>
            <person name="Satake H."/>
        </authorList>
    </citation>
    <scope>NUCLEOTIDE SEQUENCE</scope>
</reference>
<keyword evidence="3" id="KW-1185">Reference proteome</keyword>
<evidence type="ECO:0000313" key="3">
    <source>
        <dbReference type="Proteomes" id="UP001151760"/>
    </source>
</evidence>
<accession>A0ABQ5GYT7</accession>
<organism evidence="2 3">
    <name type="scientific">Tanacetum coccineum</name>
    <dbReference type="NCBI Taxonomy" id="301880"/>
    <lineage>
        <taxon>Eukaryota</taxon>
        <taxon>Viridiplantae</taxon>
        <taxon>Streptophyta</taxon>
        <taxon>Embryophyta</taxon>
        <taxon>Tracheophyta</taxon>
        <taxon>Spermatophyta</taxon>
        <taxon>Magnoliopsida</taxon>
        <taxon>eudicotyledons</taxon>
        <taxon>Gunneridae</taxon>
        <taxon>Pentapetalae</taxon>
        <taxon>asterids</taxon>
        <taxon>campanulids</taxon>
        <taxon>Asterales</taxon>
        <taxon>Asteraceae</taxon>
        <taxon>Asteroideae</taxon>
        <taxon>Anthemideae</taxon>
        <taxon>Anthemidinae</taxon>
        <taxon>Tanacetum</taxon>
    </lineage>
</organism>
<dbReference type="PANTHER" id="PTHR47592:SF27">
    <property type="entry name" value="OS08G0421700 PROTEIN"/>
    <property type="match status" value="1"/>
</dbReference>
<feature type="domain" description="Retrovirus-related Pol polyprotein from transposon TNT 1-94-like beta-barrel" evidence="1">
    <location>
        <begin position="31"/>
        <end position="111"/>
    </location>
</feature>
<protein>
    <recommendedName>
        <fullName evidence="1">Retrovirus-related Pol polyprotein from transposon TNT 1-94-like beta-barrel domain-containing protein</fullName>
    </recommendedName>
</protein>
<name>A0ABQ5GYT7_9ASTR</name>
<dbReference type="PANTHER" id="PTHR47592">
    <property type="entry name" value="PBF68 PROTEIN"/>
    <property type="match status" value="1"/>
</dbReference>
<dbReference type="InterPro" id="IPR054722">
    <property type="entry name" value="PolX-like_BBD"/>
</dbReference>
<dbReference type="Proteomes" id="UP001151760">
    <property type="component" value="Unassembled WGS sequence"/>
</dbReference>
<dbReference type="Pfam" id="PF22936">
    <property type="entry name" value="Pol_BBD"/>
    <property type="match status" value="1"/>
</dbReference>
<gene>
    <name evidence="2" type="ORF">Tco_1055149</name>
</gene>
<comment type="caution">
    <text evidence="2">The sequence shown here is derived from an EMBL/GenBank/DDBJ whole genome shotgun (WGS) entry which is preliminary data.</text>
</comment>
<dbReference type="EMBL" id="BQNB010019026">
    <property type="protein sequence ID" value="GJT80807.1"/>
    <property type="molecule type" value="Genomic_DNA"/>
</dbReference>
<evidence type="ECO:0000259" key="1">
    <source>
        <dbReference type="Pfam" id="PF22936"/>
    </source>
</evidence>
<reference evidence="2" key="2">
    <citation type="submission" date="2022-01" db="EMBL/GenBank/DDBJ databases">
        <authorList>
            <person name="Yamashiro T."/>
            <person name="Shiraishi A."/>
            <person name="Satake H."/>
            <person name="Nakayama K."/>
        </authorList>
    </citation>
    <scope>NUCLEOTIDE SEQUENCE</scope>
</reference>
<proteinExistence type="predicted"/>
<sequence>MYDDVELVAMVSDLTAMISEVNLVGSNASEWWVDTGATHHICSKNSLFSSFKEVTNGEQLFIGNSATSEIKGEGGVVLKMTSRKELKLKNVLFVLEVRKNLVSGWLLNKFGFRLVFESDKFLLTKSGMFVGKDYAFNGNNGWSRYQYSHHGTILGIGTRKLGTGHG</sequence>